<reference evidence="3 4" key="1">
    <citation type="submission" date="2019-04" db="EMBL/GenBank/DDBJ databases">
        <authorList>
            <person name="Li Y."/>
            <person name="Wang J."/>
        </authorList>
    </citation>
    <scope>NUCLEOTIDE SEQUENCE [LARGE SCALE GENOMIC DNA]</scope>
    <source>
        <strain evidence="3 4">DSM 14668</strain>
    </source>
</reference>
<dbReference type="EMBL" id="SSMQ01000011">
    <property type="protein sequence ID" value="TKD09269.1"/>
    <property type="molecule type" value="Genomic_DNA"/>
</dbReference>
<feature type="chain" id="PRO_5020897325" evidence="2">
    <location>
        <begin position="31"/>
        <end position="1019"/>
    </location>
</feature>
<protein>
    <submittedName>
        <fullName evidence="3">Uncharacterized protein</fullName>
    </submittedName>
</protein>
<accession>A0A4U1JE54</accession>
<dbReference type="Proteomes" id="UP000309215">
    <property type="component" value="Unassembled WGS sequence"/>
</dbReference>
<dbReference type="AlphaFoldDB" id="A0A4U1JE54"/>
<dbReference type="SUPFAM" id="SSF53474">
    <property type="entry name" value="alpha/beta-Hydrolases"/>
    <property type="match status" value="2"/>
</dbReference>
<feature type="signal peptide" evidence="2">
    <location>
        <begin position="1"/>
        <end position="30"/>
    </location>
</feature>
<feature type="region of interest" description="Disordered" evidence="1">
    <location>
        <begin position="34"/>
        <end position="55"/>
    </location>
</feature>
<dbReference type="OrthoDB" id="9803578at2"/>
<name>A0A4U1JE54_9BACT</name>
<organism evidence="3 4">
    <name type="scientific">Polyangium fumosum</name>
    <dbReference type="NCBI Taxonomy" id="889272"/>
    <lineage>
        <taxon>Bacteria</taxon>
        <taxon>Pseudomonadati</taxon>
        <taxon>Myxococcota</taxon>
        <taxon>Polyangia</taxon>
        <taxon>Polyangiales</taxon>
        <taxon>Polyangiaceae</taxon>
        <taxon>Polyangium</taxon>
    </lineage>
</organism>
<comment type="caution">
    <text evidence="3">The sequence shown here is derived from an EMBL/GenBank/DDBJ whole genome shotgun (WGS) entry which is preliminary data.</text>
</comment>
<sequence length="1019" mass="109590">MISARQRGFSSTRTRAAFVLALLGAIGAVAAPSCTTETTPGTGSGGTEPTLRPGDYCSAPSPDVVKLRFEPSRVFLAKCADGSATCATRSVRLVAEPDFCTKTPIRFETSSADITPTPKADTLDLYKAGFDVAVVAGKTSGSASVKAFLPRGDGTDAEATLEVEVLDTAGTADLTCAAGDGATGSVEGGKTITAKGSLAAASLGLPERASEPNEGSFLWSVPKFDATIGCGDAKPPSGYDPLGPAVTFGPAASKFQRDVPMTIPINPARLPDKARLRHLAVSYSGPAFKEPRVVPVADARIVKMGDGWALSFKAPRLGTYQAVVEKDAGTSAFPRRLTHRAILGVSMGGGGTAMFGMRHHHLFDALAPLGGPVDWTWMLDAVKRHYVGGFRPIQKGTVLADINLDPTLCQTNAECAADETCIGVIDGSPGKCAWMLPPRDPYEHTQVFNQWWFEYPRNGTGGSFSRESYVQIFRDLAAMFGNPNGENLTPGAENLPAGVRPDDASQTGGRPTDECAMWVDPLDGPDKDKQEELAQNCPKERCANTLTLTNYFDDEFNPDGTFPVITVCDGSPQKQERSPYANWWTPDGNTYPLELALAVDYNGNGTRDELEPIIRAGHEPWDDVGKDGIPSTMEPGYMLGVNEDPAGDDYDAQYNPGGTERNMRFDDGEPFKDVGLDGVAGTKQQPPGGWQQAGDGYDVGEGDGKFTVASGLDRFWERDAHSIVHRITREAPPGGELDDAALRRIDVWTDGGTRDLFNFAVSAQHLTGAFGARKRNVTYFSDFTQQPELVPGNLNGYAPSRVPYEDLPGIVLQRYGKLDPTADDIESGSGQHVGTANELVARLQGALYFISSRWTDPELRTLVLESNDDADPEAEPCEVQGACSFDFKSTLGRVGPVSVALPPGYAHKDQKERRYPVVYALHGYGQEPKDLVAAATLIKTFMNAPTDSVESRLPKMILVFVDGRCRVGPDGKAECIRGTFFGESPLQSGAKLESWWLELMNHIDANYRTMGESESTWTE</sequence>
<keyword evidence="4" id="KW-1185">Reference proteome</keyword>
<evidence type="ECO:0000313" key="4">
    <source>
        <dbReference type="Proteomes" id="UP000309215"/>
    </source>
</evidence>
<evidence type="ECO:0000313" key="3">
    <source>
        <dbReference type="EMBL" id="TKD09269.1"/>
    </source>
</evidence>
<proteinExistence type="predicted"/>
<keyword evidence="2" id="KW-0732">Signal</keyword>
<dbReference type="Gene3D" id="3.40.50.1820">
    <property type="entry name" value="alpha/beta hydrolase"/>
    <property type="match status" value="2"/>
</dbReference>
<evidence type="ECO:0000256" key="1">
    <source>
        <dbReference type="SAM" id="MobiDB-lite"/>
    </source>
</evidence>
<dbReference type="RefSeq" id="WP_136929379.1">
    <property type="nucleotide sequence ID" value="NZ_SSMQ01000011.1"/>
</dbReference>
<gene>
    <name evidence="3" type="ORF">E8A74_13440</name>
</gene>
<evidence type="ECO:0000256" key="2">
    <source>
        <dbReference type="SAM" id="SignalP"/>
    </source>
</evidence>
<dbReference type="InterPro" id="IPR029058">
    <property type="entry name" value="AB_hydrolase_fold"/>
</dbReference>